<dbReference type="RefSeq" id="WP_108601733.1">
    <property type="nucleotide sequence ID" value="NZ_CP026604.1"/>
</dbReference>
<dbReference type="Proteomes" id="UP000244441">
    <property type="component" value="Chromosome"/>
</dbReference>
<proteinExistence type="predicted"/>
<organism evidence="1 2">
    <name type="scientific">Saccharobesus litoralis</name>
    <dbReference type="NCBI Taxonomy" id="2172099"/>
    <lineage>
        <taxon>Bacteria</taxon>
        <taxon>Pseudomonadati</taxon>
        <taxon>Pseudomonadota</taxon>
        <taxon>Gammaproteobacteria</taxon>
        <taxon>Alteromonadales</taxon>
        <taxon>Alteromonadaceae</taxon>
        <taxon>Saccharobesus</taxon>
    </lineage>
</organism>
<dbReference type="OrthoDB" id="54411at2"/>
<reference evidence="1 2" key="1">
    <citation type="submission" date="2018-01" db="EMBL/GenBank/DDBJ databases">
        <title>Genome sequence of a Cantenovulum-like bacteria.</title>
        <authorList>
            <person name="Tan W.R."/>
            <person name="Lau N.-S."/>
            <person name="Go F."/>
            <person name="Amirul A.-A.A."/>
        </authorList>
    </citation>
    <scope>NUCLEOTIDE SEQUENCE [LARGE SCALE GENOMIC DNA]</scope>
    <source>
        <strain evidence="1 2">CCB-QB4</strain>
    </source>
</reference>
<accession>A0A2S0VN55</accession>
<dbReference type="AlphaFoldDB" id="A0A2S0VN55"/>
<evidence type="ECO:0000313" key="1">
    <source>
        <dbReference type="EMBL" id="AWB65658.1"/>
    </source>
</evidence>
<sequence length="421" mass="47920">MCFMPSKQELQRHIKKINENSAIGRSTNHKKLLEYLVNKEIERIDQESESVVPPKELEIAIDVFAKTADFNVAEDASVRVHISRLRKKLEEYYTNEGINETFAISIPVGEYRLVFIDKRKPNPSLNENTDIAATTKPSQSAVSLLNYFVDLRFSSAVFCKLVLAIALISLAVNIMLITKQPPQSLSVEQNWLHPLWQDYLHPKTRNLIVLGAKPAQLFNSVAAKERVYTKEQVNVHSKSQVMALKSVLTLSENFRNTRIIQANELTARDTKLFNIIYIGQFAEMGILKNYFKGSGLAYDEVEKTLTDVKHNKVYPQPERTHSQYIDYGVFAKFDGPSKGKVYIFSGFTDSALLWLTWFATSELDVNKLGHGKYLTEYDLPANDNVELFFRIPSMDGTDIGYELVSTSTVDNHAIWDLSESF</sequence>
<dbReference type="EMBL" id="CP026604">
    <property type="protein sequence ID" value="AWB65658.1"/>
    <property type="molecule type" value="Genomic_DNA"/>
</dbReference>
<dbReference type="KEGG" id="cate:C2869_04045"/>
<protein>
    <submittedName>
        <fullName evidence="1">Uncharacterized protein</fullName>
    </submittedName>
</protein>
<keyword evidence="2" id="KW-1185">Reference proteome</keyword>
<evidence type="ECO:0000313" key="2">
    <source>
        <dbReference type="Proteomes" id="UP000244441"/>
    </source>
</evidence>
<gene>
    <name evidence="1" type="ORF">C2869_04045</name>
</gene>
<name>A0A2S0VN55_9ALTE</name>